<dbReference type="AlphaFoldDB" id="Q0AU59"/>
<protein>
    <submittedName>
        <fullName evidence="9">Uncharacterized protein</fullName>
    </submittedName>
</protein>
<feature type="coiled-coil region" evidence="4">
    <location>
        <begin position="201"/>
        <end position="235"/>
    </location>
</feature>
<dbReference type="OrthoDB" id="9791520at2"/>
<dbReference type="InterPro" id="IPR006143">
    <property type="entry name" value="RND_pump_MFP"/>
</dbReference>
<evidence type="ECO:0000256" key="4">
    <source>
        <dbReference type="SAM" id="Coils"/>
    </source>
</evidence>
<evidence type="ECO:0000256" key="1">
    <source>
        <dbReference type="ARBA" id="ARBA00004196"/>
    </source>
</evidence>
<dbReference type="eggNOG" id="COG0845">
    <property type="taxonomic scope" value="Bacteria"/>
</dbReference>
<sequence length="431" mass="47071">MEVRLVKLLSEGVGGKWKTKIKNISTRKKWITVIILLLLIALGTFMASRGEQPLPVEMATVELEDIERTVVSNGHLEAVARQDFFTPVDSTLMELKVKAGDRVKKGEVLGRLDSLELARKYKNSLALLAAREAELAKAEAVNDELKLKEAEVQYQKANNHLERVEHLYDAGAVNIEEREAAQVEEAKAQALYNEAKIKLEQKAASREKASLKAQVELAQQEVEQAKERLDLATFVAAFDGVVIAVNAKEGNRVLEGSSVMELGSEDMLEVTATVNEIDAGNLEAGQEVRISCLALPGREFHGKVSRVGAAAIIQKNNSGEAVNVPVTIQLHGKTEGLKIGYTVDLTISLRQEKQVMSIPVEAIMERDGKKSVYLVENEVARERKIKSKMGNELKDIVISGLKAGDKVIINPPSSIKAGQKVTAKPAGAIND</sequence>
<dbReference type="PANTHER" id="PTHR32347">
    <property type="entry name" value="EFFLUX SYSTEM COMPONENT YKNX-RELATED"/>
    <property type="match status" value="1"/>
</dbReference>
<dbReference type="Proteomes" id="UP000001968">
    <property type="component" value="Chromosome"/>
</dbReference>
<evidence type="ECO:0000259" key="7">
    <source>
        <dbReference type="Pfam" id="PF25989"/>
    </source>
</evidence>
<evidence type="ECO:0000256" key="5">
    <source>
        <dbReference type="SAM" id="Phobius"/>
    </source>
</evidence>
<dbReference type="NCBIfam" id="TIGR01730">
    <property type="entry name" value="RND_mfp"/>
    <property type="match status" value="1"/>
</dbReference>
<dbReference type="InterPro" id="IPR058636">
    <property type="entry name" value="Beta-barrel_YknX"/>
</dbReference>
<evidence type="ECO:0000259" key="6">
    <source>
        <dbReference type="Pfam" id="PF25973"/>
    </source>
</evidence>
<dbReference type="Gene3D" id="2.40.50.100">
    <property type="match status" value="1"/>
</dbReference>
<organism evidence="9 10">
    <name type="scientific">Syntrophomonas wolfei subsp. wolfei (strain DSM 2245B / Goettingen)</name>
    <dbReference type="NCBI Taxonomy" id="335541"/>
    <lineage>
        <taxon>Bacteria</taxon>
        <taxon>Bacillati</taxon>
        <taxon>Bacillota</taxon>
        <taxon>Clostridia</taxon>
        <taxon>Eubacteriales</taxon>
        <taxon>Syntrophomonadaceae</taxon>
        <taxon>Syntrophomonas</taxon>
    </lineage>
</organism>
<evidence type="ECO:0000313" key="9">
    <source>
        <dbReference type="EMBL" id="ABI69745.1"/>
    </source>
</evidence>
<name>Q0AU59_SYNWW</name>
<keyword evidence="5" id="KW-0812">Transmembrane</keyword>
<accession>Q0AU59</accession>
<feature type="coiled-coil region" evidence="4">
    <location>
        <begin position="128"/>
        <end position="167"/>
    </location>
</feature>
<proteinExistence type="inferred from homology"/>
<dbReference type="InterPro" id="IPR058647">
    <property type="entry name" value="BSH_CzcB-like"/>
</dbReference>
<dbReference type="GO" id="GO:0022857">
    <property type="term" value="F:transmembrane transporter activity"/>
    <property type="evidence" value="ECO:0007669"/>
    <property type="project" value="InterPro"/>
</dbReference>
<gene>
    <name evidence="9" type="ordered locus">Swol_2456</name>
</gene>
<dbReference type="GO" id="GO:0030313">
    <property type="term" value="C:cell envelope"/>
    <property type="evidence" value="ECO:0007669"/>
    <property type="project" value="UniProtKB-SubCell"/>
</dbReference>
<keyword evidence="5" id="KW-0472">Membrane</keyword>
<dbReference type="Pfam" id="PF25973">
    <property type="entry name" value="BSH_CzcB"/>
    <property type="match status" value="1"/>
</dbReference>
<reference evidence="10" key="1">
    <citation type="journal article" date="2010" name="Environ. Microbiol.">
        <title>The genome of Syntrophomonas wolfei: new insights into syntrophic metabolism and biohydrogen production.</title>
        <authorList>
            <person name="Sieber J.R."/>
            <person name="Sims D.R."/>
            <person name="Han C."/>
            <person name="Kim E."/>
            <person name="Lykidis A."/>
            <person name="Lapidus A.L."/>
            <person name="McDonnald E."/>
            <person name="Rohlin L."/>
            <person name="Culley D.E."/>
            <person name="Gunsalus R."/>
            <person name="McInerney M.J."/>
        </authorList>
    </citation>
    <scope>NUCLEOTIDE SEQUENCE [LARGE SCALE GENOMIC DNA]</scope>
    <source>
        <strain evidence="10">DSM 2245B / Goettingen</strain>
    </source>
</reference>
<feature type="transmembrane region" description="Helical" evidence="5">
    <location>
        <begin position="30"/>
        <end position="48"/>
    </location>
</feature>
<evidence type="ECO:0000313" key="10">
    <source>
        <dbReference type="Proteomes" id="UP000001968"/>
    </source>
</evidence>
<dbReference type="EMBL" id="CP000448">
    <property type="protein sequence ID" value="ABI69745.1"/>
    <property type="molecule type" value="Genomic_DNA"/>
</dbReference>
<feature type="domain" description="YknX-like beta-barrel" evidence="8">
    <location>
        <begin position="268"/>
        <end position="347"/>
    </location>
</feature>
<keyword evidence="3 4" id="KW-0175">Coiled coil</keyword>
<feature type="domain" description="YknX-like C-terminal permuted SH3-like" evidence="7">
    <location>
        <begin position="356"/>
        <end position="422"/>
    </location>
</feature>
<evidence type="ECO:0000256" key="3">
    <source>
        <dbReference type="ARBA" id="ARBA00023054"/>
    </source>
</evidence>
<dbReference type="SUPFAM" id="SSF111369">
    <property type="entry name" value="HlyD-like secretion proteins"/>
    <property type="match status" value="1"/>
</dbReference>
<feature type="domain" description="CzcB-like barrel-sandwich hybrid" evidence="6">
    <location>
        <begin position="88"/>
        <end position="262"/>
    </location>
</feature>
<dbReference type="STRING" id="335541.Swol_2456"/>
<dbReference type="Gene3D" id="2.40.30.170">
    <property type="match status" value="1"/>
</dbReference>
<dbReference type="HOGENOM" id="CLU_018816_14_5_9"/>
<dbReference type="InterPro" id="IPR058637">
    <property type="entry name" value="YknX-like_C"/>
</dbReference>
<evidence type="ECO:0000259" key="8">
    <source>
        <dbReference type="Pfam" id="PF25990"/>
    </source>
</evidence>
<dbReference type="KEGG" id="swo:Swol_2456"/>
<dbReference type="GO" id="GO:0016020">
    <property type="term" value="C:membrane"/>
    <property type="evidence" value="ECO:0007669"/>
    <property type="project" value="InterPro"/>
</dbReference>
<dbReference type="PANTHER" id="PTHR32347:SF14">
    <property type="entry name" value="EFFLUX SYSTEM COMPONENT YKNX-RELATED"/>
    <property type="match status" value="1"/>
</dbReference>
<dbReference type="Gene3D" id="6.20.50.140">
    <property type="match status" value="1"/>
</dbReference>
<dbReference type="Pfam" id="PF25989">
    <property type="entry name" value="YknX_C"/>
    <property type="match status" value="1"/>
</dbReference>
<dbReference type="Pfam" id="PF25990">
    <property type="entry name" value="Beta-barrel_YknX"/>
    <property type="match status" value="1"/>
</dbReference>
<comment type="subcellular location">
    <subcellularLocation>
        <location evidence="1">Cell envelope</location>
    </subcellularLocation>
</comment>
<dbReference type="InterPro" id="IPR050465">
    <property type="entry name" value="UPF0194_transport"/>
</dbReference>
<keyword evidence="5" id="KW-1133">Transmembrane helix</keyword>
<keyword evidence="10" id="KW-1185">Reference proteome</keyword>
<comment type="similarity">
    <text evidence="2">Belongs to the membrane fusion protein (MFP) (TC 8.A.1) family.</text>
</comment>
<evidence type="ECO:0000256" key="2">
    <source>
        <dbReference type="ARBA" id="ARBA00009477"/>
    </source>
</evidence>